<evidence type="ECO:0000256" key="1">
    <source>
        <dbReference type="SAM" id="MobiDB-lite"/>
    </source>
</evidence>
<dbReference type="Proteomes" id="UP000316096">
    <property type="component" value="Unassembled WGS sequence"/>
</dbReference>
<feature type="region of interest" description="Disordered" evidence="1">
    <location>
        <begin position="160"/>
        <end position="192"/>
    </location>
</feature>
<evidence type="ECO:0000313" key="3">
    <source>
        <dbReference type="EMBL" id="TQL96600.1"/>
    </source>
</evidence>
<keyword evidence="2" id="KW-0472">Membrane</keyword>
<protein>
    <submittedName>
        <fullName evidence="3">Uncharacterized protein</fullName>
    </submittedName>
</protein>
<feature type="transmembrane region" description="Helical" evidence="2">
    <location>
        <begin position="103"/>
        <end position="123"/>
    </location>
</feature>
<evidence type="ECO:0000256" key="2">
    <source>
        <dbReference type="SAM" id="Phobius"/>
    </source>
</evidence>
<comment type="caution">
    <text evidence="3">The sequence shown here is derived from an EMBL/GenBank/DDBJ whole genome shotgun (WGS) entry which is preliminary data.</text>
</comment>
<organism evidence="3 4">
    <name type="scientific">Actinoallomurus bryophytorum</name>
    <dbReference type="NCBI Taxonomy" id="1490222"/>
    <lineage>
        <taxon>Bacteria</taxon>
        <taxon>Bacillati</taxon>
        <taxon>Actinomycetota</taxon>
        <taxon>Actinomycetes</taxon>
        <taxon>Streptosporangiales</taxon>
        <taxon>Thermomonosporaceae</taxon>
        <taxon>Actinoallomurus</taxon>
    </lineage>
</organism>
<proteinExistence type="predicted"/>
<gene>
    <name evidence="3" type="ORF">FB559_2139</name>
</gene>
<keyword evidence="4" id="KW-1185">Reference proteome</keyword>
<keyword evidence="2" id="KW-0812">Transmembrane</keyword>
<evidence type="ECO:0000313" key="4">
    <source>
        <dbReference type="Proteomes" id="UP000316096"/>
    </source>
</evidence>
<accession>A0A543CHV4</accession>
<reference evidence="3 4" key="1">
    <citation type="submission" date="2019-06" db="EMBL/GenBank/DDBJ databases">
        <title>Sequencing the genomes of 1000 actinobacteria strains.</title>
        <authorList>
            <person name="Klenk H.-P."/>
        </authorList>
    </citation>
    <scope>NUCLEOTIDE SEQUENCE [LARGE SCALE GENOMIC DNA]</scope>
    <source>
        <strain evidence="3 4">DSM 102200</strain>
    </source>
</reference>
<dbReference type="RefSeq" id="WP_141955438.1">
    <property type="nucleotide sequence ID" value="NZ_VFOZ01000001.1"/>
</dbReference>
<dbReference type="EMBL" id="VFOZ01000001">
    <property type="protein sequence ID" value="TQL96600.1"/>
    <property type="molecule type" value="Genomic_DNA"/>
</dbReference>
<sequence length="192" mass="21102">MTEPDGLSLERLQATLDVSQDHWVTLNFRHQPTNLPQVRQTLAALETMLQSLALAHLVANLETRTVQASSVGESDVKRLKEQVRFEVGRIFVEHLSINSPLQLAMMIPAGVLTAITGAFVFLLKNPEKLGSWWPRVQTGYYKAEREKLKAQRALARLQRAAPEGHVEVGSGEARPPLVLPADGPELGGDSPA</sequence>
<name>A0A543CHV4_9ACTN</name>
<dbReference type="OrthoDB" id="9971376at2"/>
<dbReference type="AlphaFoldDB" id="A0A543CHV4"/>
<keyword evidence="2" id="KW-1133">Transmembrane helix</keyword>